<organism evidence="1 2">
    <name type="scientific">Enterobacter ludwigii</name>
    <dbReference type="NCBI Taxonomy" id="299767"/>
    <lineage>
        <taxon>Bacteria</taxon>
        <taxon>Pseudomonadati</taxon>
        <taxon>Pseudomonadota</taxon>
        <taxon>Gammaproteobacteria</taxon>
        <taxon>Enterobacterales</taxon>
        <taxon>Enterobacteriaceae</taxon>
        <taxon>Enterobacter</taxon>
        <taxon>Enterobacter cloacae complex</taxon>
    </lineage>
</organism>
<dbReference type="Proteomes" id="UP000007838">
    <property type="component" value="Chromosome"/>
</dbReference>
<name>G8LI76_9ENTR</name>
<dbReference type="AlphaFoldDB" id="G8LI76"/>
<dbReference type="KEGG" id="eec:EcWSU1_04157"/>
<proteinExistence type="predicted"/>
<dbReference type="eggNOG" id="ENOG50342EZ">
    <property type="taxonomic scope" value="Bacteria"/>
</dbReference>
<evidence type="ECO:0000313" key="2">
    <source>
        <dbReference type="Proteomes" id="UP000007838"/>
    </source>
</evidence>
<dbReference type="HOGENOM" id="CLU_1110079_0_0_6"/>
<sequence length="250" mass="29043">MCGDQVLIFQHFQNTAHCFTGATDNLTDFLTGNFNLHAIRVSHRIGLFRQIQQGLSDTAGHVQEGEVTHFLRCHLQTARHLRRKTHQDVRVNLNQLTEFLVGNFSHFTCCLCTNPGATFLAFFKQAQFTDEIALVQIRKDHLFPFFIFDQHCHRAFDDVIQRFRFFTLVNQRALRWVLMNVAMRQEPFESRVCLRFAKHHALLSSVISCHQSHKMHPDSGVAIEFLPIPWEVGYRNVSQPVKFDVLCIHV</sequence>
<dbReference type="EMBL" id="CP002886">
    <property type="protein sequence ID" value="AEW75585.1"/>
    <property type="molecule type" value="Genomic_DNA"/>
</dbReference>
<protein>
    <submittedName>
        <fullName evidence="1">Uncharacterized protein</fullName>
    </submittedName>
</protein>
<evidence type="ECO:0000313" key="1">
    <source>
        <dbReference type="EMBL" id="AEW75585.1"/>
    </source>
</evidence>
<gene>
    <name evidence="1" type="ORF">EcWSU1_04157</name>
</gene>
<reference evidence="1 2" key="1">
    <citation type="journal article" date="2011" name="Stand. Genomic Sci.">
        <title>Complete genome of the onion pathogen Enterobacter cloacae EcWSU1.</title>
        <authorList>
            <person name="Humann J.L."/>
            <person name="Wildung M."/>
            <person name="Cheng C.H."/>
            <person name="Lee T."/>
            <person name="Stewart J.E."/>
            <person name="Drew J.C."/>
            <person name="Triplett E.W."/>
            <person name="Main D."/>
            <person name="Schroeder B.K."/>
        </authorList>
    </citation>
    <scope>NUCLEOTIDE SEQUENCE [LARGE SCALE GENOMIC DNA]</scope>
    <source>
        <strain evidence="1 2">EcWSU1</strain>
    </source>
</reference>
<accession>G8LI76</accession>